<accession>A0A1A8SHL2</accession>
<dbReference type="InterPro" id="IPR036621">
    <property type="entry name" value="Anticodon-bd_dom_sf"/>
</dbReference>
<dbReference type="Gene3D" id="3.40.50.800">
    <property type="entry name" value="Anticodon-binding domain"/>
    <property type="match status" value="1"/>
</dbReference>
<dbReference type="PANTHER" id="PTHR10745:SF8">
    <property type="entry name" value="DNA POLYMERASE SUBUNIT GAMMA-2, MITOCHONDRIAL"/>
    <property type="match status" value="1"/>
</dbReference>
<sequence length="399" mass="45518">MLTRCVRRVLVRFSTARSRRCHRGLCSTAPAEGSEPVRTLLQLCVDRHYIFPGQTNAELCRGGFGCVYGPLGVELRRNLLEQWWYSVTGSRARVFGINTLSSSPERAGVGPRIIESKHLQRLWDEGDQSREQLLQELQRCWSVRTNLLQGALEQFVPSLQLWLDHWARQRLKWWRKFALMPSEFSSSEVPQEELEGAESRVVKISYNFPWGLESLETLSCRGDTELLHTHKGVHSKLQFRDGRKSVPHVVSVSGNVDRGLMAFLSNSLQQLKREDGRKKLQQRRVLKLHPTLAPIKVALDISRGATMELRQVCEGLLQEFLEAKISTWPGFLETIPSSVEQLSAKYDEMGVLFMVVIGENTLESGLLQVRSRDTTIRETVHISEIRNFLSRYVSAASSF</sequence>
<gene>
    <name evidence="2" type="primary">LRRC8E</name>
</gene>
<feature type="domain" description="Anticodon-binding" evidence="1">
    <location>
        <begin position="308"/>
        <end position="390"/>
    </location>
</feature>
<dbReference type="Gene3D" id="3.30.930.10">
    <property type="entry name" value="Bira Bifunctional Protein, Domain 2"/>
    <property type="match status" value="2"/>
</dbReference>
<dbReference type="GO" id="GO:0006264">
    <property type="term" value="P:mitochondrial DNA replication"/>
    <property type="evidence" value="ECO:0007669"/>
    <property type="project" value="TreeGrafter"/>
</dbReference>
<organism evidence="2">
    <name type="scientific">Nothobranchius rachovii</name>
    <name type="common">bluefin notho</name>
    <dbReference type="NCBI Taxonomy" id="451742"/>
    <lineage>
        <taxon>Eukaryota</taxon>
        <taxon>Metazoa</taxon>
        <taxon>Chordata</taxon>
        <taxon>Craniata</taxon>
        <taxon>Vertebrata</taxon>
        <taxon>Euteleostomi</taxon>
        <taxon>Actinopterygii</taxon>
        <taxon>Neopterygii</taxon>
        <taxon>Teleostei</taxon>
        <taxon>Neoteleostei</taxon>
        <taxon>Acanthomorphata</taxon>
        <taxon>Ovalentaria</taxon>
        <taxon>Atherinomorphae</taxon>
        <taxon>Cyprinodontiformes</taxon>
        <taxon>Nothobranchiidae</taxon>
        <taxon>Nothobranchius</taxon>
    </lineage>
</organism>
<dbReference type="GO" id="GO:0005739">
    <property type="term" value="C:mitochondrion"/>
    <property type="evidence" value="ECO:0007669"/>
    <property type="project" value="TreeGrafter"/>
</dbReference>
<reference evidence="2" key="2">
    <citation type="submission" date="2016-06" db="EMBL/GenBank/DDBJ databases">
        <title>The genome of a short-lived fish provides insights into sex chromosome evolution and the genetic control of aging.</title>
        <authorList>
            <person name="Reichwald K."/>
            <person name="Felder M."/>
            <person name="Petzold A."/>
            <person name="Koch P."/>
            <person name="Groth M."/>
            <person name="Platzer M."/>
        </authorList>
    </citation>
    <scope>NUCLEOTIDE SEQUENCE</scope>
    <source>
        <tissue evidence="2">Brain</tissue>
    </source>
</reference>
<protein>
    <submittedName>
        <fullName evidence="2">Leucine rich repeat containing 8 family, member E</fullName>
    </submittedName>
</protein>
<name>A0A1A8SHL2_9TELE</name>
<dbReference type="InterPro" id="IPR045864">
    <property type="entry name" value="aa-tRNA-synth_II/BPL/LPL"/>
</dbReference>
<dbReference type="InterPro" id="IPR027031">
    <property type="entry name" value="Gly-tRNA_synthase/POLG2"/>
</dbReference>
<dbReference type="PANTHER" id="PTHR10745">
    <property type="entry name" value="GLYCYL-TRNA SYNTHETASE/DNA POLYMERASE SUBUNIT GAMMA-2"/>
    <property type="match status" value="1"/>
</dbReference>
<dbReference type="Pfam" id="PF03129">
    <property type="entry name" value="HGTP_anticodon"/>
    <property type="match status" value="1"/>
</dbReference>
<dbReference type="EMBL" id="HAEI01015248">
    <property type="protein sequence ID" value="SBS17717.1"/>
    <property type="molecule type" value="Transcribed_RNA"/>
</dbReference>
<reference evidence="2" key="1">
    <citation type="submission" date="2016-05" db="EMBL/GenBank/DDBJ databases">
        <authorList>
            <person name="Lavstsen T."/>
            <person name="Jespersen J.S."/>
        </authorList>
    </citation>
    <scope>NUCLEOTIDE SEQUENCE</scope>
    <source>
        <tissue evidence="2">Brain</tissue>
    </source>
</reference>
<evidence type="ECO:0000313" key="2">
    <source>
        <dbReference type="EMBL" id="SBS17717.1"/>
    </source>
</evidence>
<dbReference type="SUPFAM" id="SSF52954">
    <property type="entry name" value="Class II aaRS ABD-related"/>
    <property type="match status" value="1"/>
</dbReference>
<dbReference type="InterPro" id="IPR004154">
    <property type="entry name" value="Anticodon-bd"/>
</dbReference>
<proteinExistence type="predicted"/>
<evidence type="ECO:0000259" key="1">
    <source>
        <dbReference type="Pfam" id="PF03129"/>
    </source>
</evidence>
<dbReference type="AlphaFoldDB" id="A0A1A8SHL2"/>
<dbReference type="SUPFAM" id="SSF55681">
    <property type="entry name" value="Class II aaRS and biotin synthetases"/>
    <property type="match status" value="1"/>
</dbReference>